<comment type="caution">
    <text evidence="8">The sequence shown here is derived from an EMBL/GenBank/DDBJ whole genome shotgun (WGS) entry which is preliminary data.</text>
</comment>
<keyword evidence="8" id="KW-0406">Ion transport</keyword>
<dbReference type="EMBL" id="LSRX01000680">
    <property type="protein sequence ID" value="OLP91093.1"/>
    <property type="molecule type" value="Genomic_DNA"/>
</dbReference>
<dbReference type="GO" id="GO:0005509">
    <property type="term" value="F:calcium ion binding"/>
    <property type="evidence" value="ECO:0007669"/>
    <property type="project" value="InterPro"/>
</dbReference>
<feature type="transmembrane region" description="Helical" evidence="6">
    <location>
        <begin position="388"/>
        <end position="411"/>
    </location>
</feature>
<evidence type="ECO:0000256" key="3">
    <source>
        <dbReference type="ARBA" id="ARBA00022837"/>
    </source>
</evidence>
<dbReference type="InterPro" id="IPR043203">
    <property type="entry name" value="VGCC_Ca_Na"/>
</dbReference>
<feature type="transmembrane region" description="Helical" evidence="6">
    <location>
        <begin position="297"/>
        <end position="328"/>
    </location>
</feature>
<keyword evidence="8" id="KW-0407">Ion channel</keyword>
<dbReference type="InterPro" id="IPR011992">
    <property type="entry name" value="EF-hand-dom_pair"/>
</dbReference>
<keyword evidence="9" id="KW-1185">Reference proteome</keyword>
<dbReference type="SUPFAM" id="SSF81324">
    <property type="entry name" value="Voltage-gated potassium channels"/>
    <property type="match status" value="1"/>
</dbReference>
<dbReference type="Gene3D" id="1.10.287.70">
    <property type="match status" value="1"/>
</dbReference>
<dbReference type="Gene3D" id="1.20.120.350">
    <property type="entry name" value="Voltage-gated potassium channels. Chain C"/>
    <property type="match status" value="1"/>
</dbReference>
<keyword evidence="5 6" id="KW-0472">Membrane</keyword>
<organism evidence="8 9">
    <name type="scientific">Symbiodinium microadriaticum</name>
    <name type="common">Dinoflagellate</name>
    <name type="synonym">Zooxanthella microadriatica</name>
    <dbReference type="NCBI Taxonomy" id="2951"/>
    <lineage>
        <taxon>Eukaryota</taxon>
        <taxon>Sar</taxon>
        <taxon>Alveolata</taxon>
        <taxon>Dinophyceae</taxon>
        <taxon>Suessiales</taxon>
        <taxon>Symbiodiniaceae</taxon>
        <taxon>Symbiodinium</taxon>
    </lineage>
</organism>
<dbReference type="Gene3D" id="1.10.238.10">
    <property type="entry name" value="EF-hand"/>
    <property type="match status" value="1"/>
</dbReference>
<dbReference type="OrthoDB" id="421620at2759"/>
<feature type="transmembrane region" description="Helical" evidence="6">
    <location>
        <begin position="30"/>
        <end position="51"/>
    </location>
</feature>
<reference evidence="8 9" key="1">
    <citation type="submission" date="2016-02" db="EMBL/GenBank/DDBJ databases">
        <title>Genome analysis of coral dinoflagellate symbionts highlights evolutionary adaptations to a symbiotic lifestyle.</title>
        <authorList>
            <person name="Aranda M."/>
            <person name="Li Y."/>
            <person name="Liew Y.J."/>
            <person name="Baumgarten S."/>
            <person name="Simakov O."/>
            <person name="Wilson M."/>
            <person name="Piel J."/>
            <person name="Ashoor H."/>
            <person name="Bougouffa S."/>
            <person name="Bajic V.B."/>
            <person name="Ryu T."/>
            <person name="Ravasi T."/>
            <person name="Bayer T."/>
            <person name="Micklem G."/>
            <person name="Kim H."/>
            <person name="Bhak J."/>
            <person name="Lajeunesse T.C."/>
            <person name="Voolstra C.R."/>
        </authorList>
    </citation>
    <scope>NUCLEOTIDE SEQUENCE [LARGE SCALE GENOMIC DNA]</scope>
    <source>
        <strain evidence="8 9">CCMP2467</strain>
    </source>
</reference>
<evidence type="ECO:0000256" key="4">
    <source>
        <dbReference type="ARBA" id="ARBA00022989"/>
    </source>
</evidence>
<dbReference type="AlphaFoldDB" id="A0A1Q9D7A8"/>
<feature type="transmembrane region" description="Helical" evidence="6">
    <location>
        <begin position="177"/>
        <end position="197"/>
    </location>
</feature>
<protein>
    <submittedName>
        <fullName evidence="8">Sodium channel protein type 11 subunit alpha</fullName>
    </submittedName>
</protein>
<keyword evidence="4 6" id="KW-1133">Transmembrane helix</keyword>
<dbReference type="InterPro" id="IPR018247">
    <property type="entry name" value="EF_Hand_1_Ca_BS"/>
</dbReference>
<feature type="domain" description="EF-hand" evidence="7">
    <location>
        <begin position="435"/>
        <end position="470"/>
    </location>
</feature>
<dbReference type="Proteomes" id="UP000186817">
    <property type="component" value="Unassembled WGS sequence"/>
</dbReference>
<dbReference type="InterPro" id="IPR027359">
    <property type="entry name" value="Volt_channel_dom_sf"/>
</dbReference>
<feature type="transmembrane region" description="Helical" evidence="6">
    <location>
        <begin position="209"/>
        <end position="230"/>
    </location>
</feature>
<dbReference type="GO" id="GO:0005248">
    <property type="term" value="F:voltage-gated sodium channel activity"/>
    <property type="evidence" value="ECO:0007669"/>
    <property type="project" value="TreeGrafter"/>
</dbReference>
<evidence type="ECO:0000256" key="2">
    <source>
        <dbReference type="ARBA" id="ARBA00022692"/>
    </source>
</evidence>
<dbReference type="PROSITE" id="PS00018">
    <property type="entry name" value="EF_HAND_1"/>
    <property type="match status" value="1"/>
</dbReference>
<comment type="subcellular location">
    <subcellularLocation>
        <location evidence="1">Membrane</location>
        <topology evidence="1">Multi-pass membrane protein</topology>
    </subcellularLocation>
</comment>
<accession>A0A1Q9D7A8</accession>
<keyword evidence="2 6" id="KW-0812">Transmembrane</keyword>
<proteinExistence type="predicted"/>
<evidence type="ECO:0000313" key="9">
    <source>
        <dbReference type="Proteomes" id="UP000186817"/>
    </source>
</evidence>
<dbReference type="SUPFAM" id="SSF47473">
    <property type="entry name" value="EF-hand"/>
    <property type="match status" value="1"/>
</dbReference>
<keyword evidence="8" id="KW-0813">Transport</keyword>
<gene>
    <name evidence="8" type="primary">Scn11a</name>
    <name evidence="8" type="ORF">AK812_SmicGene27260</name>
</gene>
<dbReference type="InterPro" id="IPR005821">
    <property type="entry name" value="Ion_trans_dom"/>
</dbReference>
<evidence type="ECO:0000313" key="8">
    <source>
        <dbReference type="EMBL" id="OLP91093.1"/>
    </source>
</evidence>
<evidence type="ECO:0000259" key="7">
    <source>
        <dbReference type="PROSITE" id="PS50222"/>
    </source>
</evidence>
<dbReference type="PANTHER" id="PTHR10037:SF62">
    <property type="entry name" value="SODIUM CHANNEL PROTEIN 60E"/>
    <property type="match status" value="1"/>
</dbReference>
<sequence length="503" mass="56316">MGVSCSLAPRWQAWEWPKAFATSPLLRPRAYLLLRALWALLFLGHFLALVIQRVILEGESWVFFCKVSEDLEASRHLPPIKHALDPHLIRRPSIPESHGLKCRARAPWARLLSGPLRCGASQQMRGIMRGRISALLGSPAMKTQQSAKWGGIPDMLDPRMPTDSPIRFKLAVLSKSLTAEIILGLMIAFNVGLIIIEVDSGAVGVEREIPAWVEVANLVMLTTFSLELLFKCAVYQSKIFLDAFHLIDAFVVLLDLSIYAVEEFAGMEATSAFSAVRLLRIIRILRAVRLLRKSRELSMLMLSFLASLSAVFWGVIMVIVMVTLWAILAVQLIHPINYRIWVDRDCERCPHAFESVWQSALTLLQTVIAGDSWGNLALPILEAEPITLIYFAGVIVSVDLAMLNLILAVIVDSAQDARSVSDHERALQMEKDFNQATQQLYRLCRRLDLDNSGKIDPSEFVRGFEQDQDFADCLKGMGIGGRDLEWVLSILDKDDSGDISPWT</sequence>
<dbReference type="GO" id="GO:0001518">
    <property type="term" value="C:voltage-gated sodium channel complex"/>
    <property type="evidence" value="ECO:0007669"/>
    <property type="project" value="TreeGrafter"/>
</dbReference>
<evidence type="ECO:0000256" key="5">
    <source>
        <dbReference type="ARBA" id="ARBA00023136"/>
    </source>
</evidence>
<dbReference type="Pfam" id="PF00520">
    <property type="entry name" value="Ion_trans"/>
    <property type="match status" value="1"/>
</dbReference>
<evidence type="ECO:0000256" key="1">
    <source>
        <dbReference type="ARBA" id="ARBA00004141"/>
    </source>
</evidence>
<dbReference type="OMA" id="CERCPHA"/>
<name>A0A1Q9D7A8_SYMMI</name>
<dbReference type="PROSITE" id="PS50222">
    <property type="entry name" value="EF_HAND_2"/>
    <property type="match status" value="1"/>
</dbReference>
<evidence type="ECO:0000256" key="6">
    <source>
        <dbReference type="SAM" id="Phobius"/>
    </source>
</evidence>
<dbReference type="PANTHER" id="PTHR10037">
    <property type="entry name" value="VOLTAGE-GATED CATION CHANNEL CALCIUM AND SODIUM"/>
    <property type="match status" value="1"/>
</dbReference>
<keyword evidence="3" id="KW-0106">Calcium</keyword>
<dbReference type="InterPro" id="IPR002048">
    <property type="entry name" value="EF_hand_dom"/>
</dbReference>